<feature type="signal peptide" evidence="2">
    <location>
        <begin position="1"/>
        <end position="21"/>
    </location>
</feature>
<feature type="chain" id="PRO_5032537620" evidence="2">
    <location>
        <begin position="22"/>
        <end position="226"/>
    </location>
</feature>
<name>A0A844HYS8_9RHOB</name>
<evidence type="ECO:0000313" key="3">
    <source>
        <dbReference type="EMBL" id="MTH62592.1"/>
    </source>
</evidence>
<dbReference type="InterPro" id="IPR011033">
    <property type="entry name" value="PRC_barrel-like_sf"/>
</dbReference>
<protein>
    <submittedName>
        <fullName evidence="3">Photosystem reaction center protein H</fullName>
    </submittedName>
</protein>
<dbReference type="PANTHER" id="PTHR36505:SF1">
    <property type="entry name" value="BLR1072 PROTEIN"/>
    <property type="match status" value="1"/>
</dbReference>
<proteinExistence type="predicted"/>
<feature type="compositionally biased region" description="Polar residues" evidence="1">
    <location>
        <begin position="144"/>
        <end position="156"/>
    </location>
</feature>
<evidence type="ECO:0000256" key="1">
    <source>
        <dbReference type="SAM" id="MobiDB-lite"/>
    </source>
</evidence>
<keyword evidence="4" id="KW-1185">Reference proteome</keyword>
<keyword evidence="2" id="KW-0732">Signal</keyword>
<reference evidence="3 4" key="1">
    <citation type="submission" date="2019-11" db="EMBL/GenBank/DDBJ databases">
        <authorList>
            <person name="Dong K."/>
        </authorList>
    </citation>
    <scope>NUCLEOTIDE SEQUENCE [LARGE SCALE GENOMIC DNA]</scope>
    <source>
        <strain evidence="3 4">NBRC 112902</strain>
    </source>
</reference>
<dbReference type="PANTHER" id="PTHR36505">
    <property type="entry name" value="BLR1072 PROTEIN"/>
    <property type="match status" value="1"/>
</dbReference>
<accession>A0A844HYS8</accession>
<feature type="region of interest" description="Disordered" evidence="1">
    <location>
        <begin position="143"/>
        <end position="165"/>
    </location>
</feature>
<dbReference type="Proteomes" id="UP000449846">
    <property type="component" value="Unassembled WGS sequence"/>
</dbReference>
<dbReference type="EMBL" id="WMIG01000045">
    <property type="protein sequence ID" value="MTH62592.1"/>
    <property type="molecule type" value="Genomic_DNA"/>
</dbReference>
<comment type="caution">
    <text evidence="3">The sequence shown here is derived from an EMBL/GenBank/DDBJ whole genome shotgun (WGS) entry which is preliminary data.</text>
</comment>
<dbReference type="Gene3D" id="2.30.30.240">
    <property type="entry name" value="PRC-barrel domain"/>
    <property type="match status" value="1"/>
</dbReference>
<dbReference type="SUPFAM" id="SSF50346">
    <property type="entry name" value="PRC-barrel domain"/>
    <property type="match status" value="1"/>
</dbReference>
<evidence type="ECO:0000313" key="4">
    <source>
        <dbReference type="Proteomes" id="UP000449846"/>
    </source>
</evidence>
<evidence type="ECO:0000256" key="2">
    <source>
        <dbReference type="SAM" id="SignalP"/>
    </source>
</evidence>
<dbReference type="AlphaFoldDB" id="A0A844HYS8"/>
<dbReference type="OrthoDB" id="7876889at2"/>
<gene>
    <name evidence="3" type="ORF">GL300_25805</name>
</gene>
<organism evidence="3 4">
    <name type="scientific">Paracoccus litorisediminis</name>
    <dbReference type="NCBI Taxonomy" id="2006130"/>
    <lineage>
        <taxon>Bacteria</taxon>
        <taxon>Pseudomonadati</taxon>
        <taxon>Pseudomonadota</taxon>
        <taxon>Alphaproteobacteria</taxon>
        <taxon>Rhodobacterales</taxon>
        <taxon>Paracoccaceae</taxon>
        <taxon>Paracoccus</taxon>
    </lineage>
</organism>
<sequence length="226" mass="22973">MSRLFSTTALILLLAGGSAVAQTATTPPAADPAAPTAPMTAPTITAPEGYMADKIVFSAENLDGVTVYDATGERIGEVHGLVFANGTTAGMGVTPPVSAVNPVSDPIAPVTTTEPTGMATTAPATGEAAKVEGDKIGNVGHDATTMSPTDATTPPAQSADAMSSADPGAITQAVIDVGGFLGMGEHRVAIPVEELVAYRKENELRIYLPKTREQLMALPKFEADPA</sequence>